<comment type="caution">
    <text evidence="9">The sequence shown here is derived from an EMBL/GenBank/DDBJ whole genome shotgun (WGS) entry which is preliminary data.</text>
</comment>
<feature type="domain" description="Major facilitator superfamily (MFS) profile" evidence="8">
    <location>
        <begin position="25"/>
        <end position="482"/>
    </location>
</feature>
<evidence type="ECO:0000256" key="6">
    <source>
        <dbReference type="ARBA" id="ARBA00023136"/>
    </source>
</evidence>
<comment type="similarity">
    <text evidence="2">Belongs to the major facilitator superfamily. Vesicular transporter family.</text>
</comment>
<dbReference type="Pfam" id="PF07690">
    <property type="entry name" value="MFS_1"/>
    <property type="match status" value="2"/>
</dbReference>
<evidence type="ECO:0000256" key="3">
    <source>
        <dbReference type="ARBA" id="ARBA00022448"/>
    </source>
</evidence>
<evidence type="ECO:0000256" key="7">
    <source>
        <dbReference type="SAM" id="Phobius"/>
    </source>
</evidence>
<dbReference type="EMBL" id="QZAF01001189">
    <property type="protein sequence ID" value="THV63533.1"/>
    <property type="molecule type" value="Genomic_DNA"/>
</dbReference>
<dbReference type="SUPFAM" id="SSF103473">
    <property type="entry name" value="MFS general substrate transporter"/>
    <property type="match status" value="1"/>
</dbReference>
<keyword evidence="4 7" id="KW-0812">Transmembrane</keyword>
<feature type="transmembrane region" description="Helical" evidence="7">
    <location>
        <begin position="121"/>
        <end position="143"/>
    </location>
</feature>
<evidence type="ECO:0000259" key="8">
    <source>
        <dbReference type="PROSITE" id="PS50850"/>
    </source>
</evidence>
<dbReference type="InterPro" id="IPR036259">
    <property type="entry name" value="MFS_trans_sf"/>
</dbReference>
<feature type="transmembrane region" description="Helical" evidence="7">
    <location>
        <begin position="185"/>
        <end position="204"/>
    </location>
</feature>
<dbReference type="PROSITE" id="PS50850">
    <property type="entry name" value="MFS"/>
    <property type="match status" value="1"/>
</dbReference>
<dbReference type="Proteomes" id="UP000304951">
    <property type="component" value="Unassembled WGS sequence"/>
</dbReference>
<dbReference type="InterPro" id="IPR001958">
    <property type="entry name" value="Tet-R_TetA/multi-R_MdtG-like"/>
</dbReference>
<dbReference type="PANTHER" id="PTHR23506:SF23">
    <property type="entry name" value="GH10249P"/>
    <property type="match status" value="1"/>
</dbReference>
<gene>
    <name evidence="9" type="ORF">D6D28_10602</name>
</gene>
<feature type="transmembrane region" description="Helical" evidence="7">
    <location>
        <begin position="21"/>
        <end position="44"/>
    </location>
</feature>
<dbReference type="CDD" id="cd17325">
    <property type="entry name" value="MFS_MdtG_SLC18_like"/>
    <property type="match status" value="1"/>
</dbReference>
<dbReference type="InterPro" id="IPR050930">
    <property type="entry name" value="MFS_Vesicular_Transporter"/>
</dbReference>
<comment type="subcellular location">
    <subcellularLocation>
        <location evidence="1">Membrane</location>
        <topology evidence="1">Multi-pass membrane protein</topology>
    </subcellularLocation>
</comment>
<keyword evidence="5 7" id="KW-1133">Transmembrane helix</keyword>
<dbReference type="GO" id="GO:0022857">
    <property type="term" value="F:transmembrane transporter activity"/>
    <property type="evidence" value="ECO:0007669"/>
    <property type="project" value="InterPro"/>
</dbReference>
<dbReference type="AlphaFoldDB" id="A0A4S8RX93"/>
<evidence type="ECO:0000256" key="1">
    <source>
        <dbReference type="ARBA" id="ARBA00004141"/>
    </source>
</evidence>
<feature type="transmembrane region" description="Helical" evidence="7">
    <location>
        <begin position="319"/>
        <end position="340"/>
    </location>
</feature>
<sequence length="493" mass="52774">MSTIQKQEVFSLPTCIQIRSSVSFITLTVSLAVFTDIFLYGVVIPVIPFALTSRIGLEETEVQTWLSVLLAVYGAAMFCASPICGWATDHVRSRRTFLLIGLVALGAATSLLLVARSLALIIVARVLQGISAAVAWVAGPALLADSVDPDQIGYFMGFMGDAMGLAILAAPAIGGVVFERVGYNAVFYICFGIIGLDLLFRLLVIEKKRATQIDVQQDERKPGSMYNSDTTARKPENFVTSPAQKAMFEENASVKSAVSDEDYRQSTKVKNWRGRLWPLIALLLSSRLAADLFGCLVQATLFTSFESILPLQVRETFHWGSLGAGLVFLPLTLPALISPLVGGITDRYQARWPCIVGFALAALSFVLLRLVAGETVKDKIVLCFLVAIVGLALTLVLIPLMADIILTVNEMEATGRVGSSAAGAYGQAYALFNMSYAAGSAIGPLLAGLLKVHMGWKATTLALGCLSGVSIIPIALWVRASKPTEAVDNKSTA</sequence>
<evidence type="ECO:0000313" key="9">
    <source>
        <dbReference type="EMBL" id="THV63533.1"/>
    </source>
</evidence>
<dbReference type="InterPro" id="IPR011701">
    <property type="entry name" value="MFS"/>
</dbReference>
<dbReference type="Gene3D" id="1.20.1250.20">
    <property type="entry name" value="MFS general substrate transporter like domains"/>
    <property type="match status" value="2"/>
</dbReference>
<keyword evidence="6 7" id="KW-0472">Membrane</keyword>
<dbReference type="PANTHER" id="PTHR23506">
    <property type="entry name" value="GH10249P"/>
    <property type="match status" value="1"/>
</dbReference>
<evidence type="ECO:0000256" key="4">
    <source>
        <dbReference type="ARBA" id="ARBA00022692"/>
    </source>
</evidence>
<keyword evidence="3" id="KW-0813">Transport</keyword>
<evidence type="ECO:0000313" key="10">
    <source>
        <dbReference type="Proteomes" id="UP000304951"/>
    </source>
</evidence>
<feature type="transmembrane region" description="Helical" evidence="7">
    <location>
        <begin position="384"/>
        <end position="408"/>
    </location>
</feature>
<feature type="transmembrane region" description="Helical" evidence="7">
    <location>
        <begin position="456"/>
        <end position="478"/>
    </location>
</feature>
<proteinExistence type="inferred from homology"/>
<reference evidence="9 10" key="1">
    <citation type="submission" date="2018-10" db="EMBL/GenBank/DDBJ databases">
        <title>Fifty Aureobasidium pullulans genomes reveal a recombining polyextremotolerant generalist.</title>
        <authorList>
            <person name="Gostincar C."/>
            <person name="Turk M."/>
            <person name="Zajc J."/>
            <person name="Gunde-Cimerman N."/>
        </authorList>
    </citation>
    <scope>NUCLEOTIDE SEQUENCE [LARGE SCALE GENOMIC DNA]</scope>
    <source>
        <strain evidence="9 10">EXF-11900</strain>
    </source>
</reference>
<dbReference type="GO" id="GO:0016020">
    <property type="term" value="C:membrane"/>
    <property type="evidence" value="ECO:0007669"/>
    <property type="project" value="UniProtKB-SubCell"/>
</dbReference>
<dbReference type="PRINTS" id="PR01035">
    <property type="entry name" value="TCRTETA"/>
</dbReference>
<feature type="transmembrane region" description="Helical" evidence="7">
    <location>
        <begin position="429"/>
        <end position="450"/>
    </location>
</feature>
<feature type="transmembrane region" description="Helical" evidence="7">
    <location>
        <begin position="155"/>
        <end position="173"/>
    </location>
</feature>
<feature type="transmembrane region" description="Helical" evidence="7">
    <location>
        <begin position="352"/>
        <end position="372"/>
    </location>
</feature>
<accession>A0A4S8RX93</accession>
<dbReference type="InterPro" id="IPR020846">
    <property type="entry name" value="MFS_dom"/>
</dbReference>
<feature type="transmembrane region" description="Helical" evidence="7">
    <location>
        <begin position="96"/>
        <end position="115"/>
    </location>
</feature>
<evidence type="ECO:0000256" key="5">
    <source>
        <dbReference type="ARBA" id="ARBA00022989"/>
    </source>
</evidence>
<evidence type="ECO:0000256" key="2">
    <source>
        <dbReference type="ARBA" id="ARBA00006829"/>
    </source>
</evidence>
<protein>
    <submittedName>
        <fullName evidence="9">MFS general substrate transporter</fullName>
    </submittedName>
</protein>
<feature type="transmembrane region" description="Helical" evidence="7">
    <location>
        <begin position="64"/>
        <end position="84"/>
    </location>
</feature>
<organism evidence="9 10">
    <name type="scientific">Aureobasidium pullulans</name>
    <name type="common">Black yeast</name>
    <name type="synonym">Pullularia pullulans</name>
    <dbReference type="NCBI Taxonomy" id="5580"/>
    <lineage>
        <taxon>Eukaryota</taxon>
        <taxon>Fungi</taxon>
        <taxon>Dikarya</taxon>
        <taxon>Ascomycota</taxon>
        <taxon>Pezizomycotina</taxon>
        <taxon>Dothideomycetes</taxon>
        <taxon>Dothideomycetidae</taxon>
        <taxon>Dothideales</taxon>
        <taxon>Saccotheciaceae</taxon>
        <taxon>Aureobasidium</taxon>
    </lineage>
</organism>
<name>A0A4S8RX93_AURPU</name>